<reference evidence="2 3" key="1">
    <citation type="submission" date="2018-05" db="EMBL/GenBank/DDBJ databases">
        <title>Evolution of GPA BGCs.</title>
        <authorList>
            <person name="Waglechner N."/>
            <person name="Wright G.D."/>
        </authorList>
    </citation>
    <scope>NUCLEOTIDE SEQUENCE [LARGE SCALE GENOMIC DNA]</scope>
    <source>
        <strain evidence="2 3">A82846</strain>
    </source>
</reference>
<evidence type="ECO:0000313" key="2">
    <source>
        <dbReference type="EMBL" id="RSM86372.1"/>
    </source>
</evidence>
<evidence type="ECO:0000259" key="1">
    <source>
        <dbReference type="Pfam" id="PF13649"/>
    </source>
</evidence>
<dbReference type="GO" id="GO:0008168">
    <property type="term" value="F:methyltransferase activity"/>
    <property type="evidence" value="ECO:0007669"/>
    <property type="project" value="UniProtKB-KW"/>
</dbReference>
<dbReference type="EMBL" id="QHKI01000009">
    <property type="protein sequence ID" value="RSM86372.1"/>
    <property type="molecule type" value="Genomic_DNA"/>
</dbReference>
<dbReference type="RefSeq" id="WP_125726796.1">
    <property type="nucleotide sequence ID" value="NZ_QHKI01000009.1"/>
</dbReference>
<gene>
    <name evidence="2" type="ORF">DMH04_14545</name>
</gene>
<dbReference type="Pfam" id="PF13649">
    <property type="entry name" value="Methyltransf_25"/>
    <property type="match status" value="1"/>
</dbReference>
<dbReference type="InterPro" id="IPR041698">
    <property type="entry name" value="Methyltransf_25"/>
</dbReference>
<dbReference type="AlphaFoldDB" id="A0A428ZE55"/>
<evidence type="ECO:0000313" key="3">
    <source>
        <dbReference type="Proteomes" id="UP000287547"/>
    </source>
</evidence>
<keyword evidence="2" id="KW-0808">Transferase</keyword>
<dbReference type="SUPFAM" id="SSF53335">
    <property type="entry name" value="S-adenosyl-L-methionine-dependent methyltransferases"/>
    <property type="match status" value="1"/>
</dbReference>
<name>A0A428ZE55_KIBAR</name>
<dbReference type="Proteomes" id="UP000287547">
    <property type="component" value="Unassembled WGS sequence"/>
</dbReference>
<accession>A0A428ZE55</accession>
<dbReference type="OrthoDB" id="9810615at2"/>
<protein>
    <submittedName>
        <fullName evidence="2">SAM-dependent methyltransferase</fullName>
    </submittedName>
</protein>
<dbReference type="InterPro" id="IPR029063">
    <property type="entry name" value="SAM-dependent_MTases_sf"/>
</dbReference>
<dbReference type="GO" id="GO:0032259">
    <property type="term" value="P:methylation"/>
    <property type="evidence" value="ECO:0007669"/>
    <property type="project" value="UniProtKB-KW"/>
</dbReference>
<dbReference type="CDD" id="cd02440">
    <property type="entry name" value="AdoMet_MTases"/>
    <property type="match status" value="1"/>
</dbReference>
<sequence length="221" mass="23636">MRISSDDGEAVSPLAQSKPAGIAGYGEDAEMLARQYEGVPFDVVHHAVLRWLPVVSSTVIDIGAGTGRDAAALAARGYRVVAVEPTAELREIGQRLHSDANIEWLDDALPDLSRVRGTFDLILLSAVWMHLDASERAAGMARISRLLASETQVIMSLRHGPVPPGRRMFAVSAAETVALAGQWGLRAVHCDETTDLQGRAGVRWSTLVLHREAGAQTGAAL</sequence>
<keyword evidence="2" id="KW-0489">Methyltransferase</keyword>
<dbReference type="Gene3D" id="3.40.50.150">
    <property type="entry name" value="Vaccinia Virus protein VP39"/>
    <property type="match status" value="1"/>
</dbReference>
<organism evidence="2 3">
    <name type="scientific">Kibdelosporangium aridum</name>
    <dbReference type="NCBI Taxonomy" id="2030"/>
    <lineage>
        <taxon>Bacteria</taxon>
        <taxon>Bacillati</taxon>
        <taxon>Actinomycetota</taxon>
        <taxon>Actinomycetes</taxon>
        <taxon>Pseudonocardiales</taxon>
        <taxon>Pseudonocardiaceae</taxon>
        <taxon>Kibdelosporangium</taxon>
    </lineage>
</organism>
<proteinExistence type="predicted"/>
<feature type="domain" description="Methyltransferase" evidence="1">
    <location>
        <begin position="59"/>
        <end position="148"/>
    </location>
</feature>
<comment type="caution">
    <text evidence="2">The sequence shown here is derived from an EMBL/GenBank/DDBJ whole genome shotgun (WGS) entry which is preliminary data.</text>
</comment>